<dbReference type="RefSeq" id="WP_157072803.1">
    <property type="nucleotide sequence ID" value="NZ_LNQR01000022.1"/>
</dbReference>
<dbReference type="EMBL" id="LNQR01000022">
    <property type="protein sequence ID" value="KWT92162.1"/>
    <property type="molecule type" value="Genomic_DNA"/>
</dbReference>
<name>A0ABR5SIB5_9BACT</name>
<organism evidence="1 2">
    <name type="scientific">Candidatus Magnetominusculus xianensis</name>
    <dbReference type="NCBI Taxonomy" id="1748249"/>
    <lineage>
        <taxon>Bacteria</taxon>
        <taxon>Pseudomonadati</taxon>
        <taxon>Nitrospirota</taxon>
        <taxon>Nitrospiria</taxon>
        <taxon>Nitrospirales</taxon>
        <taxon>Nitrospiraceae</taxon>
        <taxon>Candidatus Magnetominusculus</taxon>
    </lineage>
</organism>
<evidence type="ECO:0000313" key="2">
    <source>
        <dbReference type="Proteomes" id="UP000060487"/>
    </source>
</evidence>
<proteinExistence type="predicted"/>
<evidence type="ECO:0000313" key="1">
    <source>
        <dbReference type="EMBL" id="KWT92162.1"/>
    </source>
</evidence>
<keyword evidence="2" id="KW-1185">Reference proteome</keyword>
<comment type="caution">
    <text evidence="1">The sequence shown here is derived from an EMBL/GenBank/DDBJ whole genome shotgun (WGS) entry which is preliminary data.</text>
</comment>
<dbReference type="Proteomes" id="UP000060487">
    <property type="component" value="Unassembled WGS sequence"/>
</dbReference>
<accession>A0ABR5SIB5</accession>
<reference evidence="1 2" key="1">
    <citation type="submission" date="2015-11" db="EMBL/GenBank/DDBJ databases">
        <authorList>
            <person name="Lin W."/>
        </authorList>
    </citation>
    <scope>NUCLEOTIDE SEQUENCE [LARGE SCALE GENOMIC DNA]</scope>
    <source>
        <strain evidence="1 2">HCH-1</strain>
    </source>
</reference>
<protein>
    <submittedName>
        <fullName evidence="1">Uncharacterized protein</fullName>
    </submittedName>
</protein>
<gene>
    <name evidence="1" type="ORF">ASN18_0566</name>
</gene>
<sequence length="113" mass="13050">MMRIKTYMLVRPQYLSAPKFYLITPKTEKEEAILINANDVFNIDYKTPYDIDNPKERAAATLSIALQHNMFKKYEDIDYTAGIPLTEIPDWSNTEINTPIYERPDVIVCSGSL</sequence>